<dbReference type="AlphaFoldDB" id="A0A177BA45"/>
<name>A0A177BA45_9BILA</name>
<protein>
    <submittedName>
        <fullName evidence="1">Uncharacterized protein</fullName>
    </submittedName>
</protein>
<dbReference type="Proteomes" id="UP000078046">
    <property type="component" value="Unassembled WGS sequence"/>
</dbReference>
<reference evidence="1 2" key="1">
    <citation type="submission" date="2016-04" db="EMBL/GenBank/DDBJ databases">
        <title>The genome of Intoshia linei affirms orthonectids as highly simplified spiralians.</title>
        <authorList>
            <person name="Mikhailov K.V."/>
            <person name="Slusarev G.S."/>
            <person name="Nikitin M.A."/>
            <person name="Logacheva M.D."/>
            <person name="Penin A."/>
            <person name="Aleoshin V."/>
            <person name="Panchin Y.V."/>
        </authorList>
    </citation>
    <scope>NUCLEOTIDE SEQUENCE [LARGE SCALE GENOMIC DNA]</scope>
    <source>
        <strain evidence="1">Intl2013</strain>
        <tissue evidence="1">Whole animal</tissue>
    </source>
</reference>
<keyword evidence="2" id="KW-1185">Reference proteome</keyword>
<evidence type="ECO:0000313" key="2">
    <source>
        <dbReference type="Proteomes" id="UP000078046"/>
    </source>
</evidence>
<sequence length="168" mass="19137">MKCMTEENSDKINEFRKINDNYCEIIEKQCECLIDTSARKSLISASKAGPVTDRIPEKGIYGCSWRKIYFSARDVGCDFLLNYGVVLDITSNTIKFQLKWKEIDHSGPKVNTVTGKSSDLEEMVEKLVDLGAVAPDMKYIVEKFPDVFDSRPKQTKEVEHEIYVIPGK</sequence>
<comment type="caution">
    <text evidence="1">The sequence shown here is derived from an EMBL/GenBank/DDBJ whole genome shotgun (WGS) entry which is preliminary data.</text>
</comment>
<gene>
    <name evidence="1" type="ORF">A3Q56_01151</name>
</gene>
<evidence type="ECO:0000313" key="1">
    <source>
        <dbReference type="EMBL" id="OAF71116.1"/>
    </source>
</evidence>
<organism evidence="1 2">
    <name type="scientific">Intoshia linei</name>
    <dbReference type="NCBI Taxonomy" id="1819745"/>
    <lineage>
        <taxon>Eukaryota</taxon>
        <taxon>Metazoa</taxon>
        <taxon>Spiralia</taxon>
        <taxon>Lophotrochozoa</taxon>
        <taxon>Mesozoa</taxon>
        <taxon>Orthonectida</taxon>
        <taxon>Rhopaluridae</taxon>
        <taxon>Intoshia</taxon>
    </lineage>
</organism>
<proteinExistence type="predicted"/>
<dbReference type="EMBL" id="LWCA01000079">
    <property type="protein sequence ID" value="OAF71116.1"/>
    <property type="molecule type" value="Genomic_DNA"/>
</dbReference>
<accession>A0A177BA45</accession>